<gene>
    <name evidence="2" type="ORF">CPELLU_LOCUS10989</name>
</gene>
<protein>
    <submittedName>
        <fullName evidence="2">2100_t:CDS:1</fullName>
    </submittedName>
</protein>
<organism evidence="2 3">
    <name type="scientific">Cetraspora pellucida</name>
    <dbReference type="NCBI Taxonomy" id="1433469"/>
    <lineage>
        <taxon>Eukaryota</taxon>
        <taxon>Fungi</taxon>
        <taxon>Fungi incertae sedis</taxon>
        <taxon>Mucoromycota</taxon>
        <taxon>Glomeromycotina</taxon>
        <taxon>Glomeromycetes</taxon>
        <taxon>Diversisporales</taxon>
        <taxon>Gigasporaceae</taxon>
        <taxon>Cetraspora</taxon>
    </lineage>
</organism>
<dbReference type="EMBL" id="CAJVQA010009414">
    <property type="protein sequence ID" value="CAG8684628.1"/>
    <property type="molecule type" value="Genomic_DNA"/>
</dbReference>
<feature type="coiled-coil region" evidence="1">
    <location>
        <begin position="1"/>
        <end position="42"/>
    </location>
</feature>
<evidence type="ECO:0000313" key="2">
    <source>
        <dbReference type="EMBL" id="CAG8684628.1"/>
    </source>
</evidence>
<name>A0A9N9HGJ6_9GLOM</name>
<accession>A0A9N9HGJ6</accession>
<feature type="non-terminal residue" evidence="2">
    <location>
        <position position="223"/>
    </location>
</feature>
<dbReference type="Proteomes" id="UP000789759">
    <property type="component" value="Unassembled WGS sequence"/>
</dbReference>
<evidence type="ECO:0000313" key="3">
    <source>
        <dbReference type="Proteomes" id="UP000789759"/>
    </source>
</evidence>
<sequence>KDELIKENTRLINEVEQLEISNSRLEVNNQKLVNRNNELIEINTALKIVFNNDDTRNFFKEKMSLTIGNSIHADNTSNELTIFFQGDFSVSSSSKYIFKLPIKELSLHLYDFNFSDLFENQRLSYLKYYKTLPFMFKIYKIQTENYLLVTFYDNLLNKIPVPEFIECEGFSNGNSVIKNTLPNTNSFLILYSGKYNLYYKKECILSFIPDQKQYFLDFKNCFI</sequence>
<evidence type="ECO:0000256" key="1">
    <source>
        <dbReference type="SAM" id="Coils"/>
    </source>
</evidence>
<dbReference type="AlphaFoldDB" id="A0A9N9HGJ6"/>
<proteinExistence type="predicted"/>
<reference evidence="2" key="1">
    <citation type="submission" date="2021-06" db="EMBL/GenBank/DDBJ databases">
        <authorList>
            <person name="Kallberg Y."/>
            <person name="Tangrot J."/>
            <person name="Rosling A."/>
        </authorList>
    </citation>
    <scope>NUCLEOTIDE SEQUENCE</scope>
    <source>
        <strain evidence="2">FL966</strain>
    </source>
</reference>
<keyword evidence="1" id="KW-0175">Coiled coil</keyword>
<comment type="caution">
    <text evidence="2">The sequence shown here is derived from an EMBL/GenBank/DDBJ whole genome shotgun (WGS) entry which is preliminary data.</text>
</comment>
<keyword evidence="3" id="KW-1185">Reference proteome</keyword>